<feature type="non-terminal residue" evidence="1">
    <location>
        <position position="112"/>
    </location>
</feature>
<comment type="caution">
    <text evidence="1">The sequence shown here is derived from an EMBL/GenBank/DDBJ whole genome shotgun (WGS) entry which is preliminary data.</text>
</comment>
<sequence length="112" mass="12875">HDLFLPSSLCSHLVAECGERVLVPLKGLVQQLCTKTPDRAEYRTKMANTVCKLLSQFPDQFYSQLLEWLSRLARNIKVSAIVCLQWRWCRNCSHAPSGNPRKVLCWGRRSTD</sequence>
<proteinExistence type="predicted"/>
<dbReference type="Proteomes" id="UP001174909">
    <property type="component" value="Unassembled WGS sequence"/>
</dbReference>
<protein>
    <submittedName>
        <fullName evidence="1">Condensin-2 complex subunit D3</fullName>
    </submittedName>
</protein>
<reference evidence="1" key="1">
    <citation type="submission" date="2023-03" db="EMBL/GenBank/DDBJ databases">
        <authorList>
            <person name="Steffen K."/>
            <person name="Cardenas P."/>
        </authorList>
    </citation>
    <scope>NUCLEOTIDE SEQUENCE</scope>
</reference>
<dbReference type="EMBL" id="CASHTH010000742">
    <property type="protein sequence ID" value="CAI8007037.1"/>
    <property type="molecule type" value="Genomic_DNA"/>
</dbReference>
<keyword evidence="2" id="KW-1185">Reference proteome</keyword>
<name>A0AA35RBB6_GEOBA</name>
<evidence type="ECO:0000313" key="2">
    <source>
        <dbReference type="Proteomes" id="UP001174909"/>
    </source>
</evidence>
<evidence type="ECO:0000313" key="1">
    <source>
        <dbReference type="EMBL" id="CAI8007037.1"/>
    </source>
</evidence>
<accession>A0AA35RBB6</accession>
<dbReference type="AlphaFoldDB" id="A0AA35RBB6"/>
<gene>
    <name evidence="1" type="ORF">GBAR_LOCUS5020</name>
</gene>
<organism evidence="1 2">
    <name type="scientific">Geodia barretti</name>
    <name type="common">Barrett's horny sponge</name>
    <dbReference type="NCBI Taxonomy" id="519541"/>
    <lineage>
        <taxon>Eukaryota</taxon>
        <taxon>Metazoa</taxon>
        <taxon>Porifera</taxon>
        <taxon>Demospongiae</taxon>
        <taxon>Heteroscleromorpha</taxon>
        <taxon>Tetractinellida</taxon>
        <taxon>Astrophorina</taxon>
        <taxon>Geodiidae</taxon>
        <taxon>Geodia</taxon>
    </lineage>
</organism>